<dbReference type="PANTHER" id="PTHR13914:SF0">
    <property type="entry name" value="PROLINE DEHYDROGENASE 1, MITOCHONDRIAL"/>
    <property type="match status" value="1"/>
</dbReference>
<keyword evidence="3 6" id="KW-0560">Oxidoreductase</keyword>
<sequence>MLHLQTERKQHDQMCVLIIVPMDVNFTLEVANKTSVDFERTREAYRSKASSELLRSLLVFKLCSYDFLVDNNMEIMDLGKKILGPKAFDQLMKITFYGQFVAGEDHVAIKPLIQKNQAFGVGSVLDYSVEEDISRNENQEIKYDICIISIHINRHANVFSSPGEDYKQKNSGAHRQLGDSHGERNRACTYFYADEAKCDQHMETFIKCIEASGGNRMDGFSAIKMTALGRPQFLFQFSEVLVKWQRLFTFLASQQGKGGMEALEQRLELAQLQEFLTKLGAKGDICGWFTGKKTESTGSVSVLLLQLGKLEPLLQKFTTEEEKQLERILLRLDTLAFFPSVEVEQLDPVTKSGDFMRMLHDFITSFCFLKLAQVSFSVNLWKVFGLCAEEMALNKKANVMVASHNEDTVKHTLERQAAKMKGVIVVRPSPLIPGRAGFPVYKYVPYGPVSEVMPYLSRRAQENRGFMKGAQKERDLLWKELKRRLVSGELLYRPV</sequence>
<dbReference type="Pfam" id="PF01619">
    <property type="entry name" value="Pro_dh"/>
    <property type="match status" value="1"/>
</dbReference>
<evidence type="ECO:0000256" key="5">
    <source>
        <dbReference type="ARBA" id="ARBA00048779"/>
    </source>
</evidence>
<evidence type="ECO:0000313" key="9">
    <source>
        <dbReference type="Proteomes" id="UP000694548"/>
    </source>
</evidence>
<dbReference type="AlphaFoldDB" id="A0A8C6PKZ9"/>
<keyword evidence="6" id="KW-0285">Flavoprotein</keyword>
<dbReference type="GeneTree" id="ENSGT00390000006265"/>
<dbReference type="PANTHER" id="PTHR13914">
    <property type="entry name" value="PROLINE OXIDASE"/>
    <property type="match status" value="1"/>
</dbReference>
<reference evidence="8" key="3">
    <citation type="submission" date="2025-09" db="UniProtKB">
        <authorList>
            <consortium name="Ensembl"/>
        </authorList>
    </citation>
    <scope>IDENTIFICATION</scope>
</reference>
<dbReference type="GO" id="GO:0005739">
    <property type="term" value="C:mitochondrion"/>
    <property type="evidence" value="ECO:0007669"/>
    <property type="project" value="TreeGrafter"/>
</dbReference>
<keyword evidence="6" id="KW-0274">FAD</keyword>
<comment type="cofactor">
    <cofactor evidence="6">
        <name>FAD</name>
        <dbReference type="ChEBI" id="CHEBI:57692"/>
    </cofactor>
</comment>
<feature type="domain" description="Proline dehydrogenase" evidence="7">
    <location>
        <begin position="393"/>
        <end position="465"/>
    </location>
</feature>
<comment type="catalytic activity">
    <reaction evidence="5 6">
        <text>L-proline + a quinone = (S)-1-pyrroline-5-carboxylate + a quinol + H(+)</text>
        <dbReference type="Rhea" id="RHEA:23784"/>
        <dbReference type="ChEBI" id="CHEBI:15378"/>
        <dbReference type="ChEBI" id="CHEBI:17388"/>
        <dbReference type="ChEBI" id="CHEBI:24646"/>
        <dbReference type="ChEBI" id="CHEBI:60039"/>
        <dbReference type="ChEBI" id="CHEBI:132124"/>
        <dbReference type="EC" id="1.5.5.2"/>
    </reaction>
</comment>
<dbReference type="GO" id="GO:0071949">
    <property type="term" value="F:FAD binding"/>
    <property type="evidence" value="ECO:0007669"/>
    <property type="project" value="TreeGrafter"/>
</dbReference>
<evidence type="ECO:0000313" key="8">
    <source>
        <dbReference type="Ensembl" id="ENSNFUP00015045471.1"/>
    </source>
</evidence>
<evidence type="ECO:0000256" key="1">
    <source>
        <dbReference type="ARBA" id="ARBA00004739"/>
    </source>
</evidence>
<keyword evidence="9" id="KW-1185">Reference proteome</keyword>
<evidence type="ECO:0000256" key="4">
    <source>
        <dbReference type="ARBA" id="ARBA00023062"/>
    </source>
</evidence>
<proteinExistence type="inferred from homology"/>
<name>A0A8C6PKZ9_NOTFU</name>
<evidence type="ECO:0000256" key="2">
    <source>
        <dbReference type="ARBA" id="ARBA00005869"/>
    </source>
</evidence>
<dbReference type="GO" id="GO:0004657">
    <property type="term" value="F:proline dehydrogenase activity"/>
    <property type="evidence" value="ECO:0007669"/>
    <property type="project" value="UniProtKB-EC"/>
</dbReference>
<dbReference type="GO" id="GO:0010133">
    <property type="term" value="P:L-proline catabolic process to L-glutamate"/>
    <property type="evidence" value="ECO:0007669"/>
    <property type="project" value="TreeGrafter"/>
</dbReference>
<reference evidence="8" key="2">
    <citation type="submission" date="2025-08" db="UniProtKB">
        <authorList>
            <consortium name="Ensembl"/>
        </authorList>
    </citation>
    <scope>IDENTIFICATION</scope>
</reference>
<protein>
    <recommendedName>
        <fullName evidence="6">Proline dehydrogenase</fullName>
        <ecNumber evidence="6">1.5.5.2</ecNumber>
    </recommendedName>
</protein>
<dbReference type="InterPro" id="IPR029041">
    <property type="entry name" value="FAD-linked_oxidoreductase-like"/>
</dbReference>
<dbReference type="Proteomes" id="UP000694548">
    <property type="component" value="Chromosome sgr11"/>
</dbReference>
<dbReference type="EC" id="1.5.5.2" evidence="6"/>
<evidence type="ECO:0000259" key="7">
    <source>
        <dbReference type="Pfam" id="PF01619"/>
    </source>
</evidence>
<keyword evidence="4 6" id="KW-0642">Proline metabolism</keyword>
<dbReference type="SUPFAM" id="SSF51730">
    <property type="entry name" value="FAD-linked oxidoreductase"/>
    <property type="match status" value="2"/>
</dbReference>
<reference evidence="8" key="1">
    <citation type="submission" date="2014-08" db="EMBL/GenBank/DDBJ databases">
        <authorList>
            <person name="Senf B."/>
            <person name="Petzold A."/>
            <person name="Downie B.R."/>
            <person name="Koch P."/>
            <person name="Platzer M."/>
        </authorList>
    </citation>
    <scope>NUCLEOTIDE SEQUENCE [LARGE SCALE GENOMIC DNA]</scope>
    <source>
        <strain evidence="8">GRZ</strain>
    </source>
</reference>
<dbReference type="Ensembl" id="ENSNFUT00015047460.1">
    <property type="protein sequence ID" value="ENSNFUP00015045471.1"/>
    <property type="gene ID" value="ENSNFUG00015021596.1"/>
</dbReference>
<dbReference type="Gene3D" id="3.20.20.220">
    <property type="match status" value="2"/>
</dbReference>
<evidence type="ECO:0000256" key="3">
    <source>
        <dbReference type="ARBA" id="ARBA00023002"/>
    </source>
</evidence>
<evidence type="ECO:0000256" key="6">
    <source>
        <dbReference type="RuleBase" id="RU364054"/>
    </source>
</evidence>
<dbReference type="InterPro" id="IPR002872">
    <property type="entry name" value="Proline_DH_dom"/>
</dbReference>
<dbReference type="InterPro" id="IPR015659">
    <property type="entry name" value="Proline_oxidase"/>
</dbReference>
<accession>A0A8C6PKZ9</accession>
<comment type="similarity">
    <text evidence="2 6">Belongs to the proline oxidase family.</text>
</comment>
<comment type="pathway">
    <text evidence="1">Amino-acid degradation; L-proline degradation into L-glutamate; L-glutamate from L-proline: step 1/2.</text>
</comment>
<organism evidence="8 9">
    <name type="scientific">Nothobranchius furzeri</name>
    <name type="common">Turquoise killifish</name>
    <dbReference type="NCBI Taxonomy" id="105023"/>
    <lineage>
        <taxon>Eukaryota</taxon>
        <taxon>Metazoa</taxon>
        <taxon>Chordata</taxon>
        <taxon>Craniata</taxon>
        <taxon>Vertebrata</taxon>
        <taxon>Euteleostomi</taxon>
        <taxon>Actinopterygii</taxon>
        <taxon>Neopterygii</taxon>
        <taxon>Teleostei</taxon>
        <taxon>Neoteleostei</taxon>
        <taxon>Acanthomorphata</taxon>
        <taxon>Ovalentaria</taxon>
        <taxon>Atherinomorphae</taxon>
        <taxon>Cyprinodontiformes</taxon>
        <taxon>Nothobranchiidae</taxon>
        <taxon>Nothobranchius</taxon>
    </lineage>
</organism>
<comment type="function">
    <text evidence="6">Converts proline to delta-1-pyrroline-5-carboxylate.</text>
</comment>